<dbReference type="Proteomes" id="UP000595140">
    <property type="component" value="Unassembled WGS sequence"/>
</dbReference>
<feature type="region of interest" description="Disordered" evidence="1">
    <location>
        <begin position="90"/>
        <end position="122"/>
    </location>
</feature>
<dbReference type="EMBL" id="OOIL02006049">
    <property type="protein sequence ID" value="VFQ96593.1"/>
    <property type="molecule type" value="Genomic_DNA"/>
</dbReference>
<name>A0A484N664_9ASTE</name>
<organism evidence="2 3">
    <name type="scientific">Cuscuta campestris</name>
    <dbReference type="NCBI Taxonomy" id="132261"/>
    <lineage>
        <taxon>Eukaryota</taxon>
        <taxon>Viridiplantae</taxon>
        <taxon>Streptophyta</taxon>
        <taxon>Embryophyta</taxon>
        <taxon>Tracheophyta</taxon>
        <taxon>Spermatophyta</taxon>
        <taxon>Magnoliopsida</taxon>
        <taxon>eudicotyledons</taxon>
        <taxon>Gunneridae</taxon>
        <taxon>Pentapetalae</taxon>
        <taxon>asterids</taxon>
        <taxon>lamiids</taxon>
        <taxon>Solanales</taxon>
        <taxon>Convolvulaceae</taxon>
        <taxon>Cuscuteae</taxon>
        <taxon>Cuscuta</taxon>
        <taxon>Cuscuta subgen. Grammica</taxon>
        <taxon>Cuscuta sect. Cleistogrammica</taxon>
    </lineage>
</organism>
<sequence>MILRRYLYYAFYTRESAAVQFLVLSLYGVSAAGVPAARIPAAGVLANQQSIRSVILFQFLVGGVRTPTQQQSRWQCSAVATSEWPEYGEVEPYSHIQNGNENNEAHENSIDDPNIDNGMEYG</sequence>
<reference evidence="2 3" key="1">
    <citation type="submission" date="2018-04" db="EMBL/GenBank/DDBJ databases">
        <authorList>
            <person name="Vogel A."/>
        </authorList>
    </citation>
    <scope>NUCLEOTIDE SEQUENCE [LARGE SCALE GENOMIC DNA]</scope>
</reference>
<keyword evidence="3" id="KW-1185">Reference proteome</keyword>
<dbReference type="AlphaFoldDB" id="A0A484N664"/>
<gene>
    <name evidence="2" type="ORF">CCAM_LOCUS38369</name>
</gene>
<evidence type="ECO:0000256" key="1">
    <source>
        <dbReference type="SAM" id="MobiDB-lite"/>
    </source>
</evidence>
<evidence type="ECO:0000313" key="2">
    <source>
        <dbReference type="EMBL" id="VFQ96593.1"/>
    </source>
</evidence>
<evidence type="ECO:0000313" key="3">
    <source>
        <dbReference type="Proteomes" id="UP000595140"/>
    </source>
</evidence>
<protein>
    <submittedName>
        <fullName evidence="2">Uncharacterized protein</fullName>
    </submittedName>
</protein>
<accession>A0A484N664</accession>
<proteinExistence type="predicted"/>